<dbReference type="EMBL" id="RAWM01000178">
    <property type="protein sequence ID" value="RKH59006.1"/>
    <property type="molecule type" value="Genomic_DNA"/>
</dbReference>
<proteinExistence type="predicted"/>
<organism evidence="1 2">
    <name type="scientific">Corallococcus interemptor</name>
    <dbReference type="NCBI Taxonomy" id="2316720"/>
    <lineage>
        <taxon>Bacteria</taxon>
        <taxon>Pseudomonadati</taxon>
        <taxon>Myxococcota</taxon>
        <taxon>Myxococcia</taxon>
        <taxon>Myxococcales</taxon>
        <taxon>Cystobacterineae</taxon>
        <taxon>Myxococcaceae</taxon>
        <taxon>Corallococcus</taxon>
    </lineage>
</organism>
<dbReference type="Proteomes" id="UP000282656">
    <property type="component" value="Unassembled WGS sequence"/>
</dbReference>
<comment type="caution">
    <text evidence="1">The sequence shown here is derived from an EMBL/GenBank/DDBJ whole genome shotgun (WGS) entry which is preliminary data.</text>
</comment>
<evidence type="ECO:0000313" key="2">
    <source>
        <dbReference type="Proteomes" id="UP000282656"/>
    </source>
</evidence>
<sequence>MPLPTDLCLAATVAADLGVPVDPSVERCVSAASREIARLCGRHFGRATVTEYPASYGRPFLLLERPPLVAIVSVVERGELLDPARYTIAGDLADGGLVYRLEDSWPDTARVGGLVTLTVDLRQGSPSALAVTYTGGFVTPGQVAVDPSSGPVTLPADIEEAAILEACALFRGRGRDAEVSAESLGDWSVSYRERAEGQRLASARAELLLAPYVLRRVS</sequence>
<dbReference type="AlphaFoldDB" id="A0A3A8PRB4"/>
<dbReference type="OrthoDB" id="5384519at2"/>
<keyword evidence="2" id="KW-1185">Reference proteome</keyword>
<accession>A0A3A8PRB4</accession>
<name>A0A3A8PRB4_9BACT</name>
<evidence type="ECO:0000313" key="1">
    <source>
        <dbReference type="EMBL" id="RKH59006.1"/>
    </source>
</evidence>
<evidence type="ECO:0008006" key="3">
    <source>
        <dbReference type="Google" id="ProtNLM"/>
    </source>
</evidence>
<reference evidence="2" key="1">
    <citation type="submission" date="2018-09" db="EMBL/GenBank/DDBJ databases">
        <authorList>
            <person name="Livingstone P.G."/>
            <person name="Whitworth D.E."/>
        </authorList>
    </citation>
    <scope>NUCLEOTIDE SEQUENCE [LARGE SCALE GENOMIC DNA]</scope>
    <source>
        <strain evidence="2">AB047A</strain>
    </source>
</reference>
<gene>
    <name evidence="1" type="ORF">D7X96_36050</name>
</gene>
<protein>
    <recommendedName>
        <fullName evidence="3">Phage gp6-like head-tail connector protein</fullName>
    </recommendedName>
</protein>